<keyword evidence="4" id="KW-0804">Transcription</keyword>
<dbReference type="PRINTS" id="PR00039">
    <property type="entry name" value="HTHLYSR"/>
</dbReference>
<dbReference type="InterPro" id="IPR036390">
    <property type="entry name" value="WH_DNA-bd_sf"/>
</dbReference>
<dbReference type="GO" id="GO:0003677">
    <property type="term" value="F:DNA binding"/>
    <property type="evidence" value="ECO:0007669"/>
    <property type="project" value="UniProtKB-KW"/>
</dbReference>
<dbReference type="PANTHER" id="PTHR30118">
    <property type="entry name" value="HTH-TYPE TRANSCRIPTIONAL REGULATOR LEUO-RELATED"/>
    <property type="match status" value="1"/>
</dbReference>
<keyword evidence="7" id="KW-1185">Reference proteome</keyword>
<organism evidence="6 7">
    <name type="scientific">Kocuria subflava</name>
    <dbReference type="NCBI Taxonomy" id="1736139"/>
    <lineage>
        <taxon>Bacteria</taxon>
        <taxon>Bacillati</taxon>
        <taxon>Actinomycetota</taxon>
        <taxon>Actinomycetes</taxon>
        <taxon>Micrococcales</taxon>
        <taxon>Micrococcaceae</taxon>
        <taxon>Kocuria</taxon>
    </lineage>
</organism>
<keyword evidence="3" id="KW-0238">DNA-binding</keyword>
<comment type="caution">
    <text evidence="6">The sequence shown here is derived from an EMBL/GenBank/DDBJ whole genome shotgun (WGS) entry which is preliminary data.</text>
</comment>
<evidence type="ECO:0000256" key="1">
    <source>
        <dbReference type="ARBA" id="ARBA00009437"/>
    </source>
</evidence>
<dbReference type="EMBL" id="JAAVUN010000001">
    <property type="protein sequence ID" value="NKE08437.1"/>
    <property type="molecule type" value="Genomic_DNA"/>
</dbReference>
<dbReference type="AlphaFoldDB" id="A0A846TT43"/>
<evidence type="ECO:0000313" key="6">
    <source>
        <dbReference type="EMBL" id="NKE08437.1"/>
    </source>
</evidence>
<feature type="domain" description="HTH lysR-type" evidence="5">
    <location>
        <begin position="4"/>
        <end position="61"/>
    </location>
</feature>
<dbReference type="RefSeq" id="WP_168023439.1">
    <property type="nucleotide sequence ID" value="NZ_JAAVUN010000001.1"/>
</dbReference>
<keyword evidence="2" id="KW-0805">Transcription regulation</keyword>
<dbReference type="Pfam" id="PF03466">
    <property type="entry name" value="LysR_substrate"/>
    <property type="match status" value="1"/>
</dbReference>
<evidence type="ECO:0000259" key="5">
    <source>
        <dbReference type="PROSITE" id="PS50931"/>
    </source>
</evidence>
<dbReference type="Gene3D" id="3.40.190.10">
    <property type="entry name" value="Periplasmic binding protein-like II"/>
    <property type="match status" value="2"/>
</dbReference>
<accession>A0A846TT43</accession>
<evidence type="ECO:0000256" key="3">
    <source>
        <dbReference type="ARBA" id="ARBA00023125"/>
    </source>
</evidence>
<dbReference type="SUPFAM" id="SSF46785">
    <property type="entry name" value="Winged helix' DNA-binding domain"/>
    <property type="match status" value="1"/>
</dbReference>
<dbReference type="InterPro" id="IPR050389">
    <property type="entry name" value="LysR-type_TF"/>
</dbReference>
<sequence length="305" mass="33841">MAHIDLALVRTFNAIYETRSVTEASVLLRVTQPSVSYALARLRKQLGNPLFARTPHGMEPTMRADELYTVFSRAVSQIDAVADPTYDPQSSERIFRLSLSDLGELTFLPAIGALLAQRAPTVGLEVEPMDIDTVADRIRRGQMDAAVASSHIAGLKCRTLVTGDRYVCLQPRTTAENGSVISVEDFIRARHMVVEETAGHDRVERAIQSSALRRRPTLRIPHYATLPRLLVQGEFLVVLPLRIAREFAADGQLEIRELPIDVPRFEVSIYWQPRIPANAGTAWLVDLIAEACMAAPPTRHDGRNG</sequence>
<dbReference type="InterPro" id="IPR005119">
    <property type="entry name" value="LysR_subst-bd"/>
</dbReference>
<dbReference type="Proteomes" id="UP000521379">
    <property type="component" value="Unassembled WGS sequence"/>
</dbReference>
<name>A0A846TT43_9MICC</name>
<gene>
    <name evidence="6" type="ORF">GTW58_00415</name>
</gene>
<evidence type="ECO:0000256" key="2">
    <source>
        <dbReference type="ARBA" id="ARBA00023015"/>
    </source>
</evidence>
<reference evidence="6 7" key="1">
    <citation type="submission" date="2020-02" db="EMBL/GenBank/DDBJ databases">
        <authorList>
            <person name="Sun Q."/>
        </authorList>
    </citation>
    <scope>NUCLEOTIDE SEQUENCE [LARGE SCALE GENOMIC DNA]</scope>
    <source>
        <strain evidence="6 7">YIM 13062</strain>
    </source>
</reference>
<dbReference type="GO" id="GO:0003700">
    <property type="term" value="F:DNA-binding transcription factor activity"/>
    <property type="evidence" value="ECO:0007669"/>
    <property type="project" value="InterPro"/>
</dbReference>
<dbReference type="SUPFAM" id="SSF53850">
    <property type="entry name" value="Periplasmic binding protein-like II"/>
    <property type="match status" value="1"/>
</dbReference>
<dbReference type="PANTHER" id="PTHR30118:SF15">
    <property type="entry name" value="TRANSCRIPTIONAL REGULATORY PROTEIN"/>
    <property type="match status" value="1"/>
</dbReference>
<evidence type="ECO:0000313" key="7">
    <source>
        <dbReference type="Proteomes" id="UP000521379"/>
    </source>
</evidence>
<evidence type="ECO:0000256" key="4">
    <source>
        <dbReference type="ARBA" id="ARBA00023163"/>
    </source>
</evidence>
<dbReference type="Pfam" id="PF00126">
    <property type="entry name" value="HTH_1"/>
    <property type="match status" value="1"/>
</dbReference>
<proteinExistence type="inferred from homology"/>
<dbReference type="PROSITE" id="PS50931">
    <property type="entry name" value="HTH_LYSR"/>
    <property type="match status" value="1"/>
</dbReference>
<dbReference type="InterPro" id="IPR036388">
    <property type="entry name" value="WH-like_DNA-bd_sf"/>
</dbReference>
<protein>
    <submittedName>
        <fullName evidence="6">LysR family transcriptional regulator</fullName>
    </submittedName>
</protein>
<dbReference type="Gene3D" id="1.10.10.10">
    <property type="entry name" value="Winged helix-like DNA-binding domain superfamily/Winged helix DNA-binding domain"/>
    <property type="match status" value="1"/>
</dbReference>
<comment type="similarity">
    <text evidence="1">Belongs to the LysR transcriptional regulatory family.</text>
</comment>
<dbReference type="InterPro" id="IPR000847">
    <property type="entry name" value="LysR_HTH_N"/>
</dbReference>